<reference evidence="10 11" key="1">
    <citation type="submission" date="2022-11" db="EMBL/GenBank/DDBJ databases">
        <title>Minimal conservation of predation-associated metabolite biosynthetic gene clusters underscores biosynthetic potential of Myxococcota including descriptions for ten novel species: Archangium lansinium sp. nov., Myxococcus landrumus sp. nov., Nannocystis bai.</title>
        <authorList>
            <person name="Ahearne A."/>
            <person name="Stevens C."/>
            <person name="Phillips K."/>
        </authorList>
    </citation>
    <scope>NUCLEOTIDE SEQUENCE [LARGE SCALE GENOMIC DNA]</scope>
    <source>
        <strain evidence="10 11">MIWBW</strain>
    </source>
</reference>
<feature type="transmembrane region" description="Helical" evidence="9">
    <location>
        <begin position="248"/>
        <end position="269"/>
    </location>
</feature>
<gene>
    <name evidence="10" type="ORF">OV287_25695</name>
</gene>
<evidence type="ECO:0000313" key="10">
    <source>
        <dbReference type="EMBL" id="MCY1077869.1"/>
    </source>
</evidence>
<dbReference type="PANTHER" id="PTHR21716:SF53">
    <property type="entry name" value="PERMEASE PERM-RELATED"/>
    <property type="match status" value="1"/>
</dbReference>
<name>A0ABT4A9D7_9BACT</name>
<evidence type="ECO:0000313" key="11">
    <source>
        <dbReference type="Proteomes" id="UP001207654"/>
    </source>
</evidence>
<evidence type="ECO:0000256" key="4">
    <source>
        <dbReference type="ARBA" id="ARBA00022475"/>
    </source>
</evidence>
<dbReference type="RefSeq" id="WP_267536677.1">
    <property type="nucleotide sequence ID" value="NZ_JAPNKA010000001.1"/>
</dbReference>
<dbReference type="Pfam" id="PF01594">
    <property type="entry name" value="AI-2E_transport"/>
    <property type="match status" value="1"/>
</dbReference>
<feature type="transmembrane region" description="Helical" evidence="9">
    <location>
        <begin position="313"/>
        <end position="338"/>
    </location>
</feature>
<keyword evidence="3" id="KW-0813">Transport</keyword>
<protein>
    <submittedName>
        <fullName evidence="10">AI-2E family transporter</fullName>
    </submittedName>
</protein>
<feature type="transmembrane region" description="Helical" evidence="9">
    <location>
        <begin position="49"/>
        <end position="66"/>
    </location>
</feature>
<comment type="caution">
    <text evidence="10">The sequence shown here is derived from an EMBL/GenBank/DDBJ whole genome shotgun (WGS) entry which is preliminary data.</text>
</comment>
<evidence type="ECO:0000256" key="7">
    <source>
        <dbReference type="ARBA" id="ARBA00023136"/>
    </source>
</evidence>
<sequence length="391" mass="42567">MRAYLEHRMPALDPTRRSQISPRTVWTVGLNALALGLLAYMIIQLRAVFVLLAVVLFVALAIDPLVRWLQRQGLSRGLGVLVTFLGLLGLTALLGATLVPLVVQQARSLIRSAPGLVSEVRAWEWTRWLEERFDLERKVQDALLHLPDEVAQSLPGVVSTTVNGVLVFITVVTLSLFALLFGKDLYEQALGWVRPARRPAVRELVKNMHRAVSGYLAGTALTVTLGGLATALGTFLLGVPYFLALGSLYLVLGLIPYIGSFLMALLVSFTTLTTVGLNRALIALGLFLVYQQVEGNLIQPLVQRHSIRMNPLLISVVLLMGAALMGLIGAVIALPLAAAIQELLREVQEEQRERWLAESENGATGPEAGTASREPEPRDRGPHDTMGPAPH</sequence>
<evidence type="ECO:0000256" key="3">
    <source>
        <dbReference type="ARBA" id="ARBA00022448"/>
    </source>
</evidence>
<evidence type="ECO:0000256" key="9">
    <source>
        <dbReference type="SAM" id="Phobius"/>
    </source>
</evidence>
<dbReference type="EMBL" id="JAPNKA010000001">
    <property type="protein sequence ID" value="MCY1077869.1"/>
    <property type="molecule type" value="Genomic_DNA"/>
</dbReference>
<evidence type="ECO:0000256" key="8">
    <source>
        <dbReference type="SAM" id="MobiDB-lite"/>
    </source>
</evidence>
<evidence type="ECO:0000256" key="5">
    <source>
        <dbReference type="ARBA" id="ARBA00022692"/>
    </source>
</evidence>
<feature type="transmembrane region" description="Helical" evidence="9">
    <location>
        <begin position="215"/>
        <end position="242"/>
    </location>
</feature>
<proteinExistence type="inferred from homology"/>
<organism evidence="10 11">
    <name type="scientific">Archangium lansingense</name>
    <dbReference type="NCBI Taxonomy" id="2995310"/>
    <lineage>
        <taxon>Bacteria</taxon>
        <taxon>Pseudomonadati</taxon>
        <taxon>Myxococcota</taxon>
        <taxon>Myxococcia</taxon>
        <taxon>Myxococcales</taxon>
        <taxon>Cystobacterineae</taxon>
        <taxon>Archangiaceae</taxon>
        <taxon>Archangium</taxon>
    </lineage>
</organism>
<dbReference type="Proteomes" id="UP001207654">
    <property type="component" value="Unassembled WGS sequence"/>
</dbReference>
<evidence type="ECO:0000256" key="2">
    <source>
        <dbReference type="ARBA" id="ARBA00009773"/>
    </source>
</evidence>
<feature type="transmembrane region" description="Helical" evidence="9">
    <location>
        <begin position="25"/>
        <end position="43"/>
    </location>
</feature>
<keyword evidence="11" id="KW-1185">Reference proteome</keyword>
<evidence type="ECO:0000256" key="1">
    <source>
        <dbReference type="ARBA" id="ARBA00004651"/>
    </source>
</evidence>
<dbReference type="InterPro" id="IPR002549">
    <property type="entry name" value="AI-2E-like"/>
</dbReference>
<accession>A0ABT4A9D7</accession>
<keyword evidence="7 9" id="KW-0472">Membrane</keyword>
<keyword evidence="6 9" id="KW-1133">Transmembrane helix</keyword>
<feature type="compositionally biased region" description="Basic and acidic residues" evidence="8">
    <location>
        <begin position="373"/>
        <end position="383"/>
    </location>
</feature>
<evidence type="ECO:0000256" key="6">
    <source>
        <dbReference type="ARBA" id="ARBA00022989"/>
    </source>
</evidence>
<feature type="transmembrane region" description="Helical" evidence="9">
    <location>
        <begin position="78"/>
        <end position="103"/>
    </location>
</feature>
<comment type="subcellular location">
    <subcellularLocation>
        <location evidence="1">Cell membrane</location>
        <topology evidence="1">Multi-pass membrane protein</topology>
    </subcellularLocation>
</comment>
<comment type="similarity">
    <text evidence="2">Belongs to the autoinducer-2 exporter (AI-2E) (TC 2.A.86) family.</text>
</comment>
<feature type="region of interest" description="Disordered" evidence="8">
    <location>
        <begin position="354"/>
        <end position="391"/>
    </location>
</feature>
<keyword evidence="4" id="KW-1003">Cell membrane</keyword>
<feature type="transmembrane region" description="Helical" evidence="9">
    <location>
        <begin position="162"/>
        <end position="181"/>
    </location>
</feature>
<dbReference type="PANTHER" id="PTHR21716">
    <property type="entry name" value="TRANSMEMBRANE PROTEIN"/>
    <property type="match status" value="1"/>
</dbReference>
<keyword evidence="5 9" id="KW-0812">Transmembrane</keyword>